<dbReference type="RefSeq" id="WP_124789251.1">
    <property type="nucleotide sequence ID" value="NZ_RQYN01000004.1"/>
</dbReference>
<dbReference type="GO" id="GO:0047736">
    <property type="term" value="F:cellobiose epimerase activity"/>
    <property type="evidence" value="ECO:0007669"/>
    <property type="project" value="UniProtKB-UniRule"/>
</dbReference>
<evidence type="ECO:0000256" key="4">
    <source>
        <dbReference type="HAMAP-Rule" id="MF_00929"/>
    </source>
</evidence>
<organism evidence="5 6">
    <name type="scientific">Tannerella forsythia</name>
    <name type="common">Bacteroides forsythus</name>
    <dbReference type="NCBI Taxonomy" id="28112"/>
    <lineage>
        <taxon>Bacteria</taxon>
        <taxon>Pseudomonadati</taxon>
        <taxon>Bacteroidota</taxon>
        <taxon>Bacteroidia</taxon>
        <taxon>Bacteroidales</taxon>
        <taxon>Tannerellaceae</taxon>
        <taxon>Tannerella</taxon>
    </lineage>
</organism>
<comment type="catalytic activity">
    <reaction evidence="1 4">
        <text>D-cellobiose = beta-D-glucosyl-(1-&gt;4)-D-mannopyranose</text>
        <dbReference type="Rhea" id="RHEA:23384"/>
        <dbReference type="ChEBI" id="CHEBI:17057"/>
        <dbReference type="ChEBI" id="CHEBI:47931"/>
        <dbReference type="EC" id="5.1.3.11"/>
    </reaction>
</comment>
<comment type="similarity">
    <text evidence="4">Belongs to the cellobiose 2-epimerase family.</text>
</comment>
<dbReference type="Proteomes" id="UP000279860">
    <property type="component" value="Unassembled WGS sequence"/>
</dbReference>
<dbReference type="PANTHER" id="PTHR15108">
    <property type="entry name" value="N-ACYLGLUCOSAMINE-2-EPIMERASE"/>
    <property type="match status" value="1"/>
</dbReference>
<dbReference type="Pfam" id="PF07221">
    <property type="entry name" value="GlcNAc_2-epim"/>
    <property type="match status" value="1"/>
</dbReference>
<evidence type="ECO:0000256" key="1">
    <source>
        <dbReference type="ARBA" id="ARBA00001470"/>
    </source>
</evidence>
<accession>A0A3P1Z6N7</accession>
<dbReference type="InterPro" id="IPR008928">
    <property type="entry name" value="6-hairpin_glycosidase_sf"/>
</dbReference>
<dbReference type="InterPro" id="IPR010819">
    <property type="entry name" value="AGE/CE"/>
</dbReference>
<reference evidence="5 6" key="1">
    <citation type="submission" date="2018-11" db="EMBL/GenBank/DDBJ databases">
        <title>Genomes From Bacteria Associated with the Canine Oral Cavity: a Test Case for Automated Genome-Based Taxonomic Assignment.</title>
        <authorList>
            <person name="Coil D.A."/>
            <person name="Jospin G."/>
            <person name="Darling A.E."/>
            <person name="Wallis C."/>
            <person name="Davis I.J."/>
            <person name="Harris S."/>
            <person name="Eisen J.A."/>
            <person name="Holcombe L.J."/>
            <person name="O'Flynn C."/>
        </authorList>
    </citation>
    <scope>NUCLEOTIDE SEQUENCE [LARGE SCALE GENOMIC DNA]</scope>
    <source>
        <strain evidence="5 6">OH1426_COT-023</strain>
    </source>
</reference>
<dbReference type="SUPFAM" id="SSF48208">
    <property type="entry name" value="Six-hairpin glycosidases"/>
    <property type="match status" value="1"/>
</dbReference>
<sequence length="409" mass="47736">MQAEIRRLREDATRILTENILPFWMDKAVDTQNGGFYGRISGDNRLFPSAPKGAVLNSRILWTFTAAYRLFGKNEYLQTAKRAKEYLITRFFDEEFGGIYWLLDEKGRPLDTKKQIYAQAFAVYGLCEYYRATGDEEALIYAMKLYRSIEQNSFDEEKNGYLEAFTRNWKPMDDMRLSKKDANEQKTMNTHLHILESYTHLFRVWKDESLKRQLKNLIEIFLMKMIDSETNHLRLFFDADWNNKSEAVSYGHDIEATWLLHEAASTLADDAMVHSVEKALPLLLHAAGEGLQSDGSMAYEKNIRSGHLDSERHWWVQAETVVGFLNDYQHFGNESSLAKTLNCWEYIQENLIDRQHGEWYWSILPDGSVNRRADKAGIWKCPYHNGRMCMEIIQRAELLLNPVSQEDST</sequence>
<dbReference type="HAMAP" id="MF_00929">
    <property type="entry name" value="Cellobiose_2_epim"/>
    <property type="match status" value="1"/>
</dbReference>
<comment type="similarity">
    <text evidence="2">Belongs to the N-acylglucosamine 2-epimerase family.</text>
</comment>
<evidence type="ECO:0000256" key="2">
    <source>
        <dbReference type="ARBA" id="ARBA00008558"/>
    </source>
</evidence>
<comment type="function">
    <text evidence="4">Catalyzes the reversible epimerization of cellobiose to 4-O-beta-D-glucopyranosyl-D-mannose (Glc-Man).</text>
</comment>
<proteinExistence type="inferred from homology"/>
<gene>
    <name evidence="5" type="ORF">EII41_02220</name>
</gene>
<dbReference type="InterPro" id="IPR012341">
    <property type="entry name" value="6hp_glycosidase-like_sf"/>
</dbReference>
<evidence type="ECO:0000256" key="3">
    <source>
        <dbReference type="ARBA" id="ARBA00023235"/>
    </source>
</evidence>
<evidence type="ECO:0000313" key="5">
    <source>
        <dbReference type="EMBL" id="RRD78468.1"/>
    </source>
</evidence>
<dbReference type="InterPro" id="IPR028584">
    <property type="entry name" value="Cellobiose_2_epim"/>
</dbReference>
<dbReference type="EMBL" id="RQYN01000004">
    <property type="protein sequence ID" value="RRD78468.1"/>
    <property type="molecule type" value="Genomic_DNA"/>
</dbReference>
<keyword evidence="3 4" id="KW-0413">Isomerase</keyword>
<dbReference type="GO" id="GO:0005975">
    <property type="term" value="P:carbohydrate metabolic process"/>
    <property type="evidence" value="ECO:0007669"/>
    <property type="project" value="InterPro"/>
</dbReference>
<dbReference type="Gene3D" id="1.50.10.10">
    <property type="match status" value="1"/>
</dbReference>
<name>A0A3P1Z6N7_TANFO</name>
<protein>
    <recommendedName>
        <fullName evidence="4">Cellobiose 2-epimerase</fullName>
        <shortName evidence="4">CE</shortName>
        <ecNumber evidence="4">5.1.3.11</ecNumber>
    </recommendedName>
</protein>
<evidence type="ECO:0000313" key="6">
    <source>
        <dbReference type="Proteomes" id="UP000279860"/>
    </source>
</evidence>
<dbReference type="EC" id="5.1.3.11" evidence="4"/>
<comment type="caution">
    <text evidence="5">The sequence shown here is derived from an EMBL/GenBank/DDBJ whole genome shotgun (WGS) entry which is preliminary data.</text>
</comment>
<dbReference type="AlphaFoldDB" id="A0A3P1Z6N7"/>